<proteinExistence type="predicted"/>
<accession>A0ABY3AD39</accession>
<dbReference type="SUPFAM" id="SSF53328">
    <property type="entry name" value="Formyltransferase"/>
    <property type="match status" value="1"/>
</dbReference>
<feature type="domain" description="Glucosamine inositolphosphorylceramide transferase 1 N-terminal" evidence="1">
    <location>
        <begin position="309"/>
        <end position="528"/>
    </location>
</feature>
<gene>
    <name evidence="2" type="ORF">GQ41_3238</name>
</gene>
<evidence type="ECO:0000313" key="2">
    <source>
        <dbReference type="EMBL" id="TQO38584.1"/>
    </source>
</evidence>
<dbReference type="InterPro" id="IPR036477">
    <property type="entry name" value="Formyl_transf_N_sf"/>
</dbReference>
<dbReference type="InterPro" id="IPR056442">
    <property type="entry name" value="GINT1_N"/>
</dbReference>
<evidence type="ECO:0000313" key="3">
    <source>
        <dbReference type="Proteomes" id="UP000315363"/>
    </source>
</evidence>
<dbReference type="Proteomes" id="UP000315363">
    <property type="component" value="Unassembled WGS sequence"/>
</dbReference>
<organism evidence="2 3">
    <name type="scientific">Arenibacter algicola</name>
    <dbReference type="NCBI Taxonomy" id="616991"/>
    <lineage>
        <taxon>Bacteria</taxon>
        <taxon>Pseudomonadati</taxon>
        <taxon>Bacteroidota</taxon>
        <taxon>Flavobacteriia</taxon>
        <taxon>Flavobacteriales</taxon>
        <taxon>Flavobacteriaceae</taxon>
        <taxon>Arenibacter</taxon>
    </lineage>
</organism>
<comment type="caution">
    <text evidence="2">The sequence shown here is derived from an EMBL/GenBank/DDBJ whole genome shotgun (WGS) entry which is preliminary data.</text>
</comment>
<dbReference type="RefSeq" id="WP_142190156.1">
    <property type="nucleotide sequence ID" value="NZ_VHIF01000001.1"/>
</dbReference>
<dbReference type="EMBL" id="VHIF01000001">
    <property type="protein sequence ID" value="TQO38584.1"/>
    <property type="molecule type" value="Genomic_DNA"/>
</dbReference>
<name>A0ABY3AD39_9FLAO</name>
<protein>
    <recommendedName>
        <fullName evidence="1">Glucosamine inositolphosphorylceramide transferase 1 N-terminal domain-containing protein</fullName>
    </recommendedName>
</protein>
<dbReference type="Gene3D" id="3.40.50.170">
    <property type="entry name" value="Formyl transferase, N-terminal domain"/>
    <property type="match status" value="1"/>
</dbReference>
<keyword evidence="3" id="KW-1185">Reference proteome</keyword>
<evidence type="ECO:0000259" key="1">
    <source>
        <dbReference type="Pfam" id="PF24793"/>
    </source>
</evidence>
<dbReference type="Pfam" id="PF24793">
    <property type="entry name" value="GINT1_N"/>
    <property type="match status" value="1"/>
</dbReference>
<sequence length="562" mass="66126">MKIGILIKEFESLSNWELRIIKKIINDKELKLSLLIKDGREVNKNRKSQLGKFKRLIKSKNILGKLLFKIQFSIERRLFRENNTVDKDYIIDELKAVETIFLKPKRKGFLDIFSRADAEKIRSYDLDIVLRHEFNIIRGDILNSAKYGIWSFHHADNAINRGGPPGFWEIILHQPSVGVTLQQLRPELDGGFVIDKAFFNYHWSFVKTHNIIFEASVSLLFKNIRQLQIGNYSPTKSIVYYNPLYKTPNSLNMLKYILKFYFKITSKIFERVNYFIFGTTYSCWTLFIGRGDFLNATLFRLNPVKLPKNQFWADPFIFNYKEDNYIFFENYDYSSQRGKISCGRVKGDELIEITDVLSLDYHLSYPFIFEDKGDVFLMPETNENNRLEIYRCINFPNKWELYATAFEGEKVVDASFYFDKDGQKWLFINKQDDLNCSFESELFVYKIDSFKLEYLQPHLQNPVIINSETARNGGAIFQYEDGIYRPSQANIEGIYGRALNINKIEKLTIDEYREKTIVTTFPNFHKGLISMHHLHQSNGLFVIDAAYKKNKSWKSSNLKSDH</sequence>
<reference evidence="2 3" key="1">
    <citation type="submission" date="2019-06" db="EMBL/GenBank/DDBJ databases">
        <title>A large-scale integrated study on North Sea by COGITO (Coastal Microbe Genomic &amp; Taxonomic Observatory).</title>
        <authorList>
            <person name="Teeling H."/>
        </authorList>
    </citation>
    <scope>NUCLEOTIDE SEQUENCE [LARGE SCALE GENOMIC DNA]</scope>
    <source>
        <strain evidence="2 3">MAR_2009_79</strain>
    </source>
</reference>